<name>A0A2S7WQG4_9FLAO</name>
<dbReference type="SMART" id="SM00448">
    <property type="entry name" value="REC"/>
    <property type="match status" value="1"/>
</dbReference>
<dbReference type="InterPro" id="IPR007492">
    <property type="entry name" value="LytTR_DNA-bd_dom"/>
</dbReference>
<dbReference type="Pfam" id="PF04397">
    <property type="entry name" value="LytTR"/>
    <property type="match status" value="1"/>
</dbReference>
<dbReference type="PROSITE" id="PS50110">
    <property type="entry name" value="RESPONSE_REGULATORY"/>
    <property type="match status" value="1"/>
</dbReference>
<evidence type="ECO:0000259" key="3">
    <source>
        <dbReference type="PROSITE" id="PS50930"/>
    </source>
</evidence>
<comment type="caution">
    <text evidence="4">The sequence shown here is derived from an EMBL/GenBank/DDBJ whole genome shotgun (WGS) entry which is preliminary data.</text>
</comment>
<dbReference type="Proteomes" id="UP000238882">
    <property type="component" value="Unassembled WGS sequence"/>
</dbReference>
<dbReference type="Gene3D" id="2.40.50.1020">
    <property type="entry name" value="LytTr DNA-binding domain"/>
    <property type="match status" value="1"/>
</dbReference>
<evidence type="ECO:0000259" key="2">
    <source>
        <dbReference type="PROSITE" id="PS50110"/>
    </source>
</evidence>
<dbReference type="InterPro" id="IPR046947">
    <property type="entry name" value="LytR-like"/>
</dbReference>
<dbReference type="InterPro" id="IPR011006">
    <property type="entry name" value="CheY-like_superfamily"/>
</dbReference>
<dbReference type="SUPFAM" id="SSF52172">
    <property type="entry name" value="CheY-like"/>
    <property type="match status" value="1"/>
</dbReference>
<dbReference type="Pfam" id="PF00072">
    <property type="entry name" value="Response_reg"/>
    <property type="match status" value="1"/>
</dbReference>
<proteinExistence type="predicted"/>
<reference evidence="4 5" key="1">
    <citation type="submission" date="2016-12" db="EMBL/GenBank/DDBJ databases">
        <title>Trade-off between light-utilization and light-protection in marine flavobacteria.</title>
        <authorList>
            <person name="Kumagai Y."/>
            <person name="Yoshizawa S."/>
            <person name="Kogure K."/>
            <person name="Iwasaki W."/>
        </authorList>
    </citation>
    <scope>NUCLEOTIDE SEQUENCE [LARGE SCALE GENOMIC DNA]</scope>
    <source>
        <strain evidence="4 5">NBRC 108759</strain>
    </source>
</reference>
<dbReference type="GO" id="GO:0003677">
    <property type="term" value="F:DNA binding"/>
    <property type="evidence" value="ECO:0007669"/>
    <property type="project" value="UniProtKB-KW"/>
</dbReference>
<feature type="domain" description="HTH LytTR-type" evidence="3">
    <location>
        <begin position="140"/>
        <end position="242"/>
    </location>
</feature>
<feature type="domain" description="Response regulatory" evidence="2">
    <location>
        <begin position="3"/>
        <end position="114"/>
    </location>
</feature>
<dbReference type="Gene3D" id="3.40.50.2300">
    <property type="match status" value="1"/>
</dbReference>
<keyword evidence="1" id="KW-0597">Phosphoprotein</keyword>
<dbReference type="GO" id="GO:0000156">
    <property type="term" value="F:phosphorelay response regulator activity"/>
    <property type="evidence" value="ECO:0007669"/>
    <property type="project" value="InterPro"/>
</dbReference>
<dbReference type="RefSeq" id="WP_105016456.1">
    <property type="nucleotide sequence ID" value="NZ_MSCN01000001.1"/>
</dbReference>
<dbReference type="EMBL" id="MSCN01000001">
    <property type="protein sequence ID" value="PQJ79860.1"/>
    <property type="molecule type" value="Genomic_DNA"/>
</dbReference>
<keyword evidence="4" id="KW-0238">DNA-binding</keyword>
<accession>A0A2S7WQG4</accession>
<evidence type="ECO:0000256" key="1">
    <source>
        <dbReference type="PROSITE-ProRule" id="PRU00169"/>
    </source>
</evidence>
<dbReference type="PANTHER" id="PTHR37299:SF1">
    <property type="entry name" value="STAGE 0 SPORULATION PROTEIN A HOMOLOG"/>
    <property type="match status" value="1"/>
</dbReference>
<organism evidence="4 5">
    <name type="scientific">Polaribacter porphyrae</name>
    <dbReference type="NCBI Taxonomy" id="1137780"/>
    <lineage>
        <taxon>Bacteria</taxon>
        <taxon>Pseudomonadati</taxon>
        <taxon>Bacteroidota</taxon>
        <taxon>Flavobacteriia</taxon>
        <taxon>Flavobacteriales</taxon>
        <taxon>Flavobacteriaceae</taxon>
    </lineage>
</organism>
<feature type="modified residue" description="4-aspartylphosphate" evidence="1">
    <location>
        <position position="54"/>
    </location>
</feature>
<dbReference type="PANTHER" id="PTHR37299">
    <property type="entry name" value="TRANSCRIPTIONAL REGULATOR-RELATED"/>
    <property type="match status" value="1"/>
</dbReference>
<evidence type="ECO:0000313" key="5">
    <source>
        <dbReference type="Proteomes" id="UP000238882"/>
    </source>
</evidence>
<gene>
    <name evidence="4" type="ORF">BTO18_12040</name>
</gene>
<dbReference type="OrthoDB" id="2168082at2"/>
<protein>
    <submittedName>
        <fullName evidence="4">DNA-binding response regulator</fullName>
    </submittedName>
</protein>
<dbReference type="InterPro" id="IPR001789">
    <property type="entry name" value="Sig_transdc_resp-reg_receiver"/>
</dbReference>
<keyword evidence="5" id="KW-1185">Reference proteome</keyword>
<dbReference type="SMART" id="SM00850">
    <property type="entry name" value="LytTR"/>
    <property type="match status" value="1"/>
</dbReference>
<dbReference type="AlphaFoldDB" id="A0A2S7WQG4"/>
<dbReference type="PROSITE" id="PS50930">
    <property type="entry name" value="HTH_LYTTR"/>
    <property type="match status" value="1"/>
</dbReference>
<sequence>MYNVVIVDDEKSSRQLIREYLIDYNQFNIVAEAKNGLEAVKLISDFKPDLVFLDIQMPGLTGFEVLSKLNEIPQIIFSTAYDQYALKAFDIHALDYLLKPYTKERFDKALQRVTNNNNSNNMLNLMNNITSESDTFLEHILIQKNNKLVSVAVKEITWIEAYGDYSKLYSNTEIYVSNLGITTLQAKLLPSLFVRVHRSSIINITQILEIEKHDKTYTIRMKNKDIVRVSKTYVSEIKRLIF</sequence>
<evidence type="ECO:0000313" key="4">
    <source>
        <dbReference type="EMBL" id="PQJ79860.1"/>
    </source>
</evidence>